<dbReference type="Gene3D" id="2.30.110.10">
    <property type="entry name" value="Electron Transport, Fmn-binding Protein, Chain A"/>
    <property type="match status" value="1"/>
</dbReference>
<dbReference type="Pfam" id="PF01243">
    <property type="entry name" value="PNPOx_N"/>
    <property type="match status" value="1"/>
</dbReference>
<keyword evidence="5" id="KW-1185">Reference proteome</keyword>
<name>A0A0U1CXW7_9MYCO</name>
<dbReference type="GeneID" id="44296078"/>
<evidence type="ECO:0000313" key="2">
    <source>
        <dbReference type="EMBL" id="CQD02998.1"/>
    </source>
</evidence>
<organism evidence="2 4">
    <name type="scientific">Mycolicibacterium conceptionense</name>
    <dbReference type="NCBI Taxonomy" id="451644"/>
    <lineage>
        <taxon>Bacteria</taxon>
        <taxon>Bacillati</taxon>
        <taxon>Actinomycetota</taxon>
        <taxon>Actinomycetes</taxon>
        <taxon>Mycobacteriales</taxon>
        <taxon>Mycobacteriaceae</taxon>
        <taxon>Mycolicibacterium</taxon>
    </lineage>
</organism>
<feature type="domain" description="Pyridoxamine 5'-phosphate oxidase N-terminal" evidence="1">
    <location>
        <begin position="30"/>
        <end position="140"/>
    </location>
</feature>
<dbReference type="EMBL" id="CTEF01000001">
    <property type="protein sequence ID" value="CQD02998.1"/>
    <property type="molecule type" value="Genomic_DNA"/>
</dbReference>
<accession>A0A0U1CXW7</accession>
<dbReference type="SUPFAM" id="SSF50475">
    <property type="entry name" value="FMN-binding split barrel"/>
    <property type="match status" value="1"/>
</dbReference>
<dbReference type="AlphaFoldDB" id="A0A0U1CXW7"/>
<evidence type="ECO:0000313" key="3">
    <source>
        <dbReference type="EMBL" id="ORV27514.1"/>
    </source>
</evidence>
<dbReference type="EMBL" id="LQOP01000014">
    <property type="protein sequence ID" value="ORV27514.1"/>
    <property type="molecule type" value="Genomic_DNA"/>
</dbReference>
<reference evidence="2 4" key="1">
    <citation type="submission" date="2015-03" db="EMBL/GenBank/DDBJ databases">
        <authorList>
            <person name="Murphy D."/>
        </authorList>
    </citation>
    <scope>NUCLEOTIDE SEQUENCE [LARGE SCALE GENOMIC DNA]</scope>
    <source>
        <strain evidence="2 4">D16</strain>
    </source>
</reference>
<dbReference type="RefSeq" id="WP_085140720.1">
    <property type="nucleotide sequence ID" value="NZ_JACKVA010000035.1"/>
</dbReference>
<dbReference type="Proteomes" id="UP000193811">
    <property type="component" value="Unassembled WGS sequence"/>
</dbReference>
<gene>
    <name evidence="3" type="ORF">AWB98_11520</name>
    <name evidence="2" type="ORF">BN970_00335</name>
</gene>
<dbReference type="InterPro" id="IPR011576">
    <property type="entry name" value="Pyridox_Oxase_N"/>
</dbReference>
<dbReference type="InterPro" id="IPR012349">
    <property type="entry name" value="Split_barrel_FMN-bd"/>
</dbReference>
<evidence type="ECO:0000259" key="1">
    <source>
        <dbReference type="Pfam" id="PF01243"/>
    </source>
</evidence>
<proteinExistence type="predicted"/>
<evidence type="ECO:0000313" key="5">
    <source>
        <dbReference type="Proteomes" id="UP000193811"/>
    </source>
</evidence>
<dbReference type="Proteomes" id="UP000182227">
    <property type="component" value="Unassembled WGS sequence"/>
</dbReference>
<reference evidence="3 5" key="2">
    <citation type="submission" date="2016-01" db="EMBL/GenBank/DDBJ databases">
        <title>The new phylogeny of the genus Mycobacterium.</title>
        <authorList>
            <person name="Tarcisio F."/>
            <person name="Conor M."/>
            <person name="Antonella G."/>
            <person name="Elisabetta G."/>
            <person name="Giulia F.S."/>
            <person name="Sara T."/>
            <person name="Anna F."/>
            <person name="Clotilde B."/>
            <person name="Roberto B."/>
            <person name="Veronica D.S."/>
            <person name="Fabio R."/>
            <person name="Monica P."/>
            <person name="Olivier J."/>
            <person name="Enrico T."/>
            <person name="Nicola S."/>
        </authorList>
    </citation>
    <scope>NUCLEOTIDE SEQUENCE [LARGE SCALE GENOMIC DNA]</scope>
    <source>
        <strain evidence="3 5">CCUG 50187</strain>
    </source>
</reference>
<evidence type="ECO:0000313" key="4">
    <source>
        <dbReference type="Proteomes" id="UP000182227"/>
    </source>
</evidence>
<sequence length="178" mass="19921">MTVEDRYALDEMHWAAVKDIVARAKKSTLHCAIASTDADGAPHITPVGTAFLRDDRTGFYFDEYTSALARNVDRDPRVCVMAVDAGRMFWLRALVTGRFTAPPAVRLYGTVGALRAASPQELEQVRQSVGAVRRLKGGKLLWSDFSQVRDIGFSGFRPVRYPVMMSHLWQYAVPLTDR</sequence>
<protein>
    <submittedName>
        <fullName evidence="2">Pyridoxamine 5'-phosphate oxidase</fullName>
    </submittedName>
</protein>